<dbReference type="Gene3D" id="1.10.10.10">
    <property type="entry name" value="Winged helix-like DNA-binding domain superfamily/Winged helix DNA-binding domain"/>
    <property type="match status" value="1"/>
</dbReference>
<dbReference type="SUPFAM" id="SSF53271">
    <property type="entry name" value="PRTase-like"/>
    <property type="match status" value="1"/>
</dbReference>
<dbReference type="Pfam" id="PF00156">
    <property type="entry name" value="Pribosyltran"/>
    <property type="match status" value="1"/>
</dbReference>
<dbReference type="InterPro" id="IPR036390">
    <property type="entry name" value="WH_DNA-bd_sf"/>
</dbReference>
<dbReference type="Gene3D" id="3.40.50.2020">
    <property type="match status" value="1"/>
</dbReference>
<dbReference type="Proteomes" id="UP000076268">
    <property type="component" value="Unassembled WGS sequence"/>
</dbReference>
<gene>
    <name evidence="8" type="ORF">AXX12_07690</name>
</gene>
<dbReference type="OrthoDB" id="4213751at2"/>
<dbReference type="PANTHER" id="PTHR43864">
    <property type="entry name" value="HYPOXANTHINE/GUANINE PHOSPHORIBOSYLTRANSFERASE"/>
    <property type="match status" value="1"/>
</dbReference>
<comment type="similarity">
    <text evidence="5">Belongs to the purine/pyrimidine phosphoribosyltransferase family. PurR subfamily.</text>
</comment>
<evidence type="ECO:0000256" key="3">
    <source>
        <dbReference type="ARBA" id="ARBA00023125"/>
    </source>
</evidence>
<dbReference type="GO" id="GO:0045982">
    <property type="term" value="P:negative regulation of purine nucleobase metabolic process"/>
    <property type="evidence" value="ECO:0007669"/>
    <property type="project" value="InterPro"/>
</dbReference>
<feature type="domain" description="Bacterial purine repressor N-terminal" evidence="7">
    <location>
        <begin position="6"/>
        <end position="75"/>
    </location>
</feature>
<evidence type="ECO:0000259" key="6">
    <source>
        <dbReference type="Pfam" id="PF00156"/>
    </source>
</evidence>
<comment type="subunit">
    <text evidence="1">Homodimer.</text>
</comment>
<dbReference type="AlphaFoldDB" id="A0A154BQY4"/>
<keyword evidence="2" id="KW-0805">Transcription regulation</keyword>
<evidence type="ECO:0000313" key="8">
    <source>
        <dbReference type="EMBL" id="KYZ76309.1"/>
    </source>
</evidence>
<evidence type="ECO:0000259" key="7">
    <source>
        <dbReference type="Pfam" id="PF09182"/>
    </source>
</evidence>
<protein>
    <submittedName>
        <fullName evidence="8">LacI family transcriptional regulator</fullName>
    </submittedName>
</protein>
<comment type="caution">
    <text evidence="8">The sequence shown here is derived from an EMBL/GenBank/DDBJ whole genome shotgun (WGS) entry which is preliminary data.</text>
</comment>
<keyword evidence="9" id="KW-1185">Reference proteome</keyword>
<dbReference type="EMBL" id="LSGP01000017">
    <property type="protein sequence ID" value="KYZ76309.1"/>
    <property type="molecule type" value="Genomic_DNA"/>
</dbReference>
<dbReference type="PANTHER" id="PTHR43864:SF2">
    <property type="entry name" value="PUR OPERON REPRESSOR"/>
    <property type="match status" value="1"/>
</dbReference>
<dbReference type="InterPro" id="IPR010078">
    <property type="entry name" value="PurR_Bsub"/>
</dbReference>
<dbReference type="STRING" id="1794912.AXX12_07690"/>
<keyword evidence="3" id="KW-0238">DNA-binding</keyword>
<proteinExistence type="inferred from homology"/>
<dbReference type="InterPro" id="IPR050118">
    <property type="entry name" value="Pur/Pyrimidine_PRTase"/>
</dbReference>
<dbReference type="SUPFAM" id="SSF46785">
    <property type="entry name" value="Winged helix' DNA-binding domain"/>
    <property type="match status" value="1"/>
</dbReference>
<sequence>MNDKAKRMERRIALTKLLTDSPGRLFSLGYFSTMFGAAKSTLSEDVEAIQQALAEFGLGKLETVAGAAGGVRFLPYVSSQSTNEILTSLAETLASPERVLTGGFLYMSDLLFDAHIMARVGEVFMTCFAQSRPDCIMTVETKGIPLAMMTARAFNLPLAIARHGSKVTEGSAVSVYHVSGSNRRIQTMSLPKRAIAPGSRVLLIDDFMKAGGTARGMIDLVHEFDAAVVGLGVLIATEEPSQKLVDDYQALLILSDVDEHTKTVKIHSAL</sequence>
<keyword evidence="4" id="KW-0804">Transcription</keyword>
<dbReference type="InterPro" id="IPR029057">
    <property type="entry name" value="PRTase-like"/>
</dbReference>
<dbReference type="InterPro" id="IPR000836">
    <property type="entry name" value="PRTase_dom"/>
</dbReference>
<evidence type="ECO:0000256" key="2">
    <source>
        <dbReference type="ARBA" id="ARBA00023015"/>
    </source>
</evidence>
<dbReference type="Pfam" id="PF09182">
    <property type="entry name" value="PuR_N"/>
    <property type="match status" value="1"/>
</dbReference>
<evidence type="ECO:0000256" key="4">
    <source>
        <dbReference type="ARBA" id="ARBA00023163"/>
    </source>
</evidence>
<dbReference type="InterPro" id="IPR015265">
    <property type="entry name" value="PuR_N"/>
</dbReference>
<evidence type="ECO:0000256" key="5">
    <source>
        <dbReference type="ARBA" id="ARBA00049656"/>
    </source>
</evidence>
<name>A0A154BQY4_ANASB</name>
<evidence type="ECO:0000313" key="9">
    <source>
        <dbReference type="Proteomes" id="UP000076268"/>
    </source>
</evidence>
<reference evidence="8 9" key="1">
    <citation type="submission" date="2016-02" db="EMBL/GenBank/DDBJ databases">
        <title>Anaerosporomusa subterraneum gen. nov., sp. nov., a spore-forming obligate anaerobe isolated from saprolite.</title>
        <authorList>
            <person name="Choi J.K."/>
            <person name="Shah M."/>
            <person name="Yee N."/>
        </authorList>
    </citation>
    <scope>NUCLEOTIDE SEQUENCE [LARGE SCALE GENOMIC DNA]</scope>
    <source>
        <strain evidence="8 9">RU4</strain>
    </source>
</reference>
<dbReference type="GO" id="GO:0003677">
    <property type="term" value="F:DNA binding"/>
    <property type="evidence" value="ECO:0007669"/>
    <property type="project" value="UniProtKB-KW"/>
</dbReference>
<dbReference type="NCBIfam" id="TIGR01743">
    <property type="entry name" value="purR_Bsub"/>
    <property type="match status" value="1"/>
</dbReference>
<organism evidence="8 9">
    <name type="scientific">Anaerosporomusa subterranea</name>
    <dbReference type="NCBI Taxonomy" id="1794912"/>
    <lineage>
        <taxon>Bacteria</taxon>
        <taxon>Bacillati</taxon>
        <taxon>Bacillota</taxon>
        <taxon>Negativicutes</taxon>
        <taxon>Acetonemataceae</taxon>
        <taxon>Anaerosporomusa</taxon>
    </lineage>
</organism>
<feature type="domain" description="Phosphoribosyltransferase" evidence="6">
    <location>
        <begin position="122"/>
        <end position="256"/>
    </location>
</feature>
<dbReference type="CDD" id="cd06223">
    <property type="entry name" value="PRTases_typeI"/>
    <property type="match status" value="1"/>
</dbReference>
<evidence type="ECO:0000256" key="1">
    <source>
        <dbReference type="ARBA" id="ARBA00011738"/>
    </source>
</evidence>
<accession>A0A154BQY4</accession>
<dbReference type="InterPro" id="IPR036388">
    <property type="entry name" value="WH-like_DNA-bd_sf"/>
</dbReference>
<dbReference type="GO" id="GO:0045892">
    <property type="term" value="P:negative regulation of DNA-templated transcription"/>
    <property type="evidence" value="ECO:0007669"/>
    <property type="project" value="InterPro"/>
</dbReference>